<dbReference type="EMBL" id="KI686452">
    <property type="protein sequence ID" value="ETK86091.1"/>
    <property type="molecule type" value="Genomic_DNA"/>
</dbReference>
<dbReference type="VEuPathDB" id="FungiDB:PPTG_02454"/>
<proteinExistence type="predicted"/>
<reference evidence="1" key="2">
    <citation type="submission" date="2013-11" db="EMBL/GenBank/DDBJ databases">
        <title>The Genome Sequence of Phytophthora parasitica CJ02B3.</title>
        <authorList>
            <consortium name="The Broad Institute Genomics Platform"/>
            <person name="Russ C."/>
            <person name="Tyler B."/>
            <person name="Panabieres F."/>
            <person name="Shan W."/>
            <person name="Tripathy S."/>
            <person name="Grunwald N."/>
            <person name="Machado M."/>
            <person name="Johnson C.S."/>
            <person name="Arredondo F."/>
            <person name="Hong C."/>
            <person name="Coffey M."/>
            <person name="Young S.K."/>
            <person name="Zeng Q."/>
            <person name="Gargeya S."/>
            <person name="Fitzgerald M."/>
            <person name="Abouelleil A."/>
            <person name="Alvarado L."/>
            <person name="Chapman S.B."/>
            <person name="Gainer-Dewar J."/>
            <person name="Goldberg J."/>
            <person name="Griggs A."/>
            <person name="Gujja S."/>
            <person name="Hansen M."/>
            <person name="Howarth C."/>
            <person name="Imamovic A."/>
            <person name="Ireland A."/>
            <person name="Larimer J."/>
            <person name="McCowan C."/>
            <person name="Murphy C."/>
            <person name="Pearson M."/>
            <person name="Poon T.W."/>
            <person name="Priest M."/>
            <person name="Roberts A."/>
            <person name="Saif S."/>
            <person name="Shea T."/>
            <person name="Sykes S."/>
            <person name="Wortman J."/>
            <person name="Nusbaum C."/>
            <person name="Birren B."/>
        </authorList>
    </citation>
    <scope>NUCLEOTIDE SEQUENCE [LARGE SCALE GENOMIC DNA]</scope>
    <source>
        <strain evidence="1">CJ02B3</strain>
    </source>
</reference>
<dbReference type="AlphaFoldDB" id="W2GUY6"/>
<dbReference type="EMBL" id="KI679832">
    <property type="protein sequence ID" value="ETL92648.1"/>
    <property type="molecule type" value="Genomic_DNA"/>
</dbReference>
<gene>
    <name evidence="3" type="ORF">L914_09117</name>
    <name evidence="1" type="ORF">L915_09255</name>
    <name evidence="2" type="ORF">L917_09089</name>
</gene>
<dbReference type="EMBL" id="KI693032">
    <property type="protein sequence ID" value="ETM45941.1"/>
    <property type="molecule type" value="Genomic_DNA"/>
</dbReference>
<organism evidence="1">
    <name type="scientific">Phytophthora nicotianae</name>
    <name type="common">Potato buckeye rot agent</name>
    <name type="synonym">Phytophthora parasitica</name>
    <dbReference type="NCBI Taxonomy" id="4792"/>
    <lineage>
        <taxon>Eukaryota</taxon>
        <taxon>Sar</taxon>
        <taxon>Stramenopiles</taxon>
        <taxon>Oomycota</taxon>
        <taxon>Peronosporomycetes</taxon>
        <taxon>Peronosporales</taxon>
        <taxon>Peronosporaceae</taxon>
        <taxon>Phytophthora</taxon>
    </lineage>
</organism>
<evidence type="ECO:0000313" key="1">
    <source>
        <dbReference type="EMBL" id="ETK86091.1"/>
    </source>
</evidence>
<dbReference type="Proteomes" id="UP000054532">
    <property type="component" value="Unassembled WGS sequence"/>
</dbReference>
<protein>
    <submittedName>
        <fullName evidence="1">Uncharacterized protein</fullName>
    </submittedName>
</protein>
<reference evidence="2" key="1">
    <citation type="submission" date="2013-11" db="EMBL/GenBank/DDBJ databases">
        <title>The Genome Sequence of Phytophthora parasitica CHvinca01.</title>
        <authorList>
            <consortium name="The Broad Institute Genomics Platform"/>
            <person name="Russ C."/>
            <person name="Tyler B."/>
            <person name="Panabieres F."/>
            <person name="Shan W."/>
            <person name="Tripathy S."/>
            <person name="Grunwald N."/>
            <person name="Machado M."/>
            <person name="Johnson C.S."/>
            <person name="Arredondo F."/>
            <person name="Hong C."/>
            <person name="Coffey M."/>
            <person name="Young S.K."/>
            <person name="Zeng Q."/>
            <person name="Gargeya S."/>
            <person name="Fitzgerald M."/>
            <person name="Abouelleil A."/>
            <person name="Alvarado L."/>
            <person name="Chapman S.B."/>
            <person name="Gainer-Dewar J."/>
            <person name="Goldberg J."/>
            <person name="Griggs A."/>
            <person name="Gujja S."/>
            <person name="Hansen M."/>
            <person name="Howarth C."/>
            <person name="Imamovic A."/>
            <person name="Ireland A."/>
            <person name="Larimer J."/>
            <person name="McCowan C."/>
            <person name="Murphy C."/>
            <person name="Pearson M."/>
            <person name="Poon T.W."/>
            <person name="Priest M."/>
            <person name="Roberts A."/>
            <person name="Saif S."/>
            <person name="Shea T."/>
            <person name="Sykes S."/>
            <person name="Wortman J."/>
            <person name="Nusbaum C."/>
            <person name="Birren B."/>
        </authorList>
    </citation>
    <scope>NUCLEOTIDE SEQUENCE [LARGE SCALE GENOMIC DNA]</scope>
    <source>
        <strain evidence="2">CHvinca01</strain>
    </source>
</reference>
<name>W2GUY6_PHYNI</name>
<sequence length="70" mass="7976">MAHVWELSPVKVSSFCNFLHAISRLVDTHGNGREDADEDVGRSFADRALRDTTQLHHSRYIALDWIPSNL</sequence>
<evidence type="ECO:0000313" key="2">
    <source>
        <dbReference type="EMBL" id="ETL92648.1"/>
    </source>
</evidence>
<dbReference type="Proteomes" id="UP000053236">
    <property type="component" value="Unassembled WGS sequence"/>
</dbReference>
<reference evidence="3" key="3">
    <citation type="submission" date="2013-11" db="EMBL/GenBank/DDBJ databases">
        <title>The Genome Sequence of Phytophthora parasitica IAC_01/95.</title>
        <authorList>
            <consortium name="The Broad Institute Genomics Platform"/>
            <person name="Russ C."/>
            <person name="Tyler B."/>
            <person name="Panabieres F."/>
            <person name="Shan W."/>
            <person name="Tripathy S."/>
            <person name="Grunwald N."/>
            <person name="Machado M."/>
            <person name="Johnson C.S."/>
            <person name="Arredondo F."/>
            <person name="Hong C."/>
            <person name="Coffey M."/>
            <person name="Young S.K."/>
            <person name="Zeng Q."/>
            <person name="Gargeya S."/>
            <person name="Fitzgerald M."/>
            <person name="Abouelleil A."/>
            <person name="Alvarado L."/>
            <person name="Chapman S.B."/>
            <person name="Gainer-Dewar J."/>
            <person name="Goldberg J."/>
            <person name="Griggs A."/>
            <person name="Gujja S."/>
            <person name="Hansen M."/>
            <person name="Howarth C."/>
            <person name="Imamovic A."/>
            <person name="Ireland A."/>
            <person name="Larimer J."/>
            <person name="McCowan C."/>
            <person name="Murphy C."/>
            <person name="Pearson M."/>
            <person name="Poon T.W."/>
            <person name="Priest M."/>
            <person name="Roberts A."/>
            <person name="Saif S."/>
            <person name="Shea T."/>
            <person name="Sykes S."/>
            <person name="Wortman J."/>
            <person name="Nusbaum C."/>
            <person name="Birren B."/>
        </authorList>
    </citation>
    <scope>NUCLEOTIDE SEQUENCE [LARGE SCALE GENOMIC DNA]</scope>
    <source>
        <strain evidence="3">IAC_01/95</strain>
    </source>
</reference>
<evidence type="ECO:0000313" key="3">
    <source>
        <dbReference type="EMBL" id="ETM45941.1"/>
    </source>
</evidence>
<accession>W2GUY6</accession>
<dbReference type="Proteomes" id="UP000054423">
    <property type="component" value="Unassembled WGS sequence"/>
</dbReference>